<organism evidence="1 2">
    <name type="scientific">Papaver somniferum</name>
    <name type="common">Opium poppy</name>
    <dbReference type="NCBI Taxonomy" id="3469"/>
    <lineage>
        <taxon>Eukaryota</taxon>
        <taxon>Viridiplantae</taxon>
        <taxon>Streptophyta</taxon>
        <taxon>Embryophyta</taxon>
        <taxon>Tracheophyta</taxon>
        <taxon>Spermatophyta</taxon>
        <taxon>Magnoliopsida</taxon>
        <taxon>Ranunculales</taxon>
        <taxon>Papaveraceae</taxon>
        <taxon>Papaveroideae</taxon>
        <taxon>Papaver</taxon>
    </lineage>
</organism>
<protein>
    <submittedName>
        <fullName evidence="1">Uncharacterized protein</fullName>
    </submittedName>
</protein>
<sequence>MESWNYIKVKNQADAEESESDNLVDQPKIEDKLGVVPHGLSTDSEGVRINVKEISLRKSTENFEFLDEALDKIRLLVLTDKEILGEGDDTKLEIPMKLDEEKKILPTRDRGI</sequence>
<dbReference type="Gramene" id="RZC61730">
    <property type="protein sequence ID" value="RZC61730"/>
    <property type="gene ID" value="C5167_023493"/>
</dbReference>
<dbReference type="Proteomes" id="UP000316621">
    <property type="component" value="Chromosome 5"/>
</dbReference>
<keyword evidence="2" id="KW-1185">Reference proteome</keyword>
<dbReference type="EMBL" id="CM010719">
    <property type="protein sequence ID" value="RZC61730.1"/>
    <property type="molecule type" value="Genomic_DNA"/>
</dbReference>
<reference evidence="1 2" key="1">
    <citation type="journal article" date="2018" name="Science">
        <title>The opium poppy genome and morphinan production.</title>
        <authorList>
            <person name="Guo L."/>
            <person name="Winzer T."/>
            <person name="Yang X."/>
            <person name="Li Y."/>
            <person name="Ning Z."/>
            <person name="He Z."/>
            <person name="Teodor R."/>
            <person name="Lu Y."/>
            <person name="Bowser T.A."/>
            <person name="Graham I.A."/>
            <person name="Ye K."/>
        </authorList>
    </citation>
    <scope>NUCLEOTIDE SEQUENCE [LARGE SCALE GENOMIC DNA]</scope>
    <source>
        <strain evidence="2">cv. HN1</strain>
        <tissue evidence="1">Leaves</tissue>
    </source>
</reference>
<name>A0A4Y7JNV6_PAPSO</name>
<evidence type="ECO:0000313" key="1">
    <source>
        <dbReference type="EMBL" id="RZC61730.1"/>
    </source>
</evidence>
<proteinExistence type="predicted"/>
<accession>A0A4Y7JNV6</accession>
<evidence type="ECO:0000313" key="2">
    <source>
        <dbReference type="Proteomes" id="UP000316621"/>
    </source>
</evidence>
<dbReference type="STRING" id="3469.A0A4Y7JNV6"/>
<dbReference type="AlphaFoldDB" id="A0A4Y7JNV6"/>
<gene>
    <name evidence="1" type="ORF">C5167_023493</name>
</gene>